<dbReference type="InterPro" id="IPR015590">
    <property type="entry name" value="Aldehyde_DH_dom"/>
</dbReference>
<evidence type="ECO:0000313" key="3">
    <source>
        <dbReference type="EMBL" id="QEM84012.2"/>
    </source>
</evidence>
<dbReference type="RefSeq" id="WP_205423485.1">
    <property type="nucleotide sequence ID" value="NZ_CP038437.2"/>
</dbReference>
<dbReference type="Pfam" id="PF00171">
    <property type="entry name" value="Aldedh"/>
    <property type="match status" value="1"/>
</dbReference>
<reference evidence="3" key="1">
    <citation type="submission" date="2021-02" db="EMBL/GenBank/DDBJ databases">
        <title>Strain Y2R2, a novel species of the genus Halomonas.</title>
        <authorList>
            <person name="Huang H."/>
        </authorList>
    </citation>
    <scope>NUCLEOTIDE SEQUENCE</scope>
    <source>
        <strain evidence="3">Y2R2</strain>
    </source>
</reference>
<dbReference type="InterPro" id="IPR016163">
    <property type="entry name" value="Ald_DH_C"/>
</dbReference>
<dbReference type="GO" id="GO:0016620">
    <property type="term" value="F:oxidoreductase activity, acting on the aldehyde or oxo group of donors, NAD or NADP as acceptor"/>
    <property type="evidence" value="ECO:0007669"/>
    <property type="project" value="InterPro"/>
</dbReference>
<feature type="domain" description="Aldehyde dehydrogenase" evidence="2">
    <location>
        <begin position="217"/>
        <end position="351"/>
    </location>
</feature>
<dbReference type="AlphaFoldDB" id="A0A856QVS8"/>
<keyword evidence="1" id="KW-0560">Oxidoreductase</keyword>
<evidence type="ECO:0000259" key="2">
    <source>
        <dbReference type="Pfam" id="PF00171"/>
    </source>
</evidence>
<evidence type="ECO:0000256" key="1">
    <source>
        <dbReference type="ARBA" id="ARBA00023002"/>
    </source>
</evidence>
<gene>
    <name evidence="3" type="ORF">E4T21_09610</name>
</gene>
<protein>
    <submittedName>
        <fullName evidence="3">Aldehyde dehydrogenase</fullName>
    </submittedName>
</protein>
<dbReference type="SUPFAM" id="SSF53720">
    <property type="entry name" value="ALDH-like"/>
    <property type="match status" value="1"/>
</dbReference>
<dbReference type="KEGG" id="hbh:E4T21_09610"/>
<dbReference type="Gene3D" id="3.40.309.10">
    <property type="entry name" value="Aldehyde Dehydrogenase, Chain A, domain 2"/>
    <property type="match status" value="1"/>
</dbReference>
<proteinExistence type="predicted"/>
<dbReference type="InterPro" id="IPR016161">
    <property type="entry name" value="Ald_DH/histidinol_DH"/>
</dbReference>
<accession>A0A856QVS8</accession>
<sequence>MTTAEQDMATTASLYPQHEAALKSLFRARHRWARTSVEERLAILQQIKDALLEVAEGWVLAAARAKGLSPDSPLVGEEWLAGPGAMMAGCNGLMDTFEQWERKAFLMRLPRRTMPGGRLSLRVTPANIWDRLLLSGVSADVWMQPEVTEANLAEHAALAYDVSMEQREGKVALILGAGNVASIAPLDVFHKLFVENQVCLLKLNPVNDYLLPFLEKALAALIDRNALHIVKGDGAVGAWLTDHPYVEEMHITGSQATHDAIVWGTGEEARRNRKAGTPRNRKRFTSELGAVCPTIVVPGPWSKADIAFQAEQLATQKLQNSGFNCVACQVLVMPRGWEHGAELLEQLKAVMASSTRPAYYPGAEDRLAAFRATAIDPVEVARGEAPPLIMANTSDCDDFRQNEVFGPAMSVTELYASDAESYLRSAIDYANQQLHGTLGANIVIHPNTMEAIGRDRFNELICELHYGTIAINTWSGIGFLLPTCPWGAFPGHTLEDVQSGIGVVHNSLMLEKTERTIVEAPFRPFPRTLLSGRPTLLPRPPWFITNQRQDRVAKLLVDFYHAPGWWKLPRLFFHSLLG</sequence>
<dbReference type="Gene3D" id="3.40.605.10">
    <property type="entry name" value="Aldehyde Dehydrogenase, Chain A, domain 1"/>
    <property type="match status" value="1"/>
</dbReference>
<dbReference type="EMBL" id="CP038437">
    <property type="protein sequence ID" value="QEM84012.2"/>
    <property type="molecule type" value="Genomic_DNA"/>
</dbReference>
<evidence type="ECO:0000313" key="4">
    <source>
        <dbReference type="Proteomes" id="UP000324285"/>
    </source>
</evidence>
<keyword evidence="4" id="KW-1185">Reference proteome</keyword>
<dbReference type="Proteomes" id="UP000324285">
    <property type="component" value="Chromosome"/>
</dbReference>
<dbReference type="PANTHER" id="PTHR11699">
    <property type="entry name" value="ALDEHYDE DEHYDROGENASE-RELATED"/>
    <property type="match status" value="1"/>
</dbReference>
<name>A0A856QVS8_9GAMM</name>
<organism evidence="3 4">
    <name type="scientific">Halomonas binhaiensis</name>
    <dbReference type="NCBI Taxonomy" id="2562282"/>
    <lineage>
        <taxon>Bacteria</taxon>
        <taxon>Pseudomonadati</taxon>
        <taxon>Pseudomonadota</taxon>
        <taxon>Gammaproteobacteria</taxon>
        <taxon>Oceanospirillales</taxon>
        <taxon>Halomonadaceae</taxon>
        <taxon>Halomonas</taxon>
    </lineage>
</organism>
<dbReference type="InterPro" id="IPR016162">
    <property type="entry name" value="Ald_DH_N"/>
</dbReference>